<dbReference type="GO" id="GO:0005737">
    <property type="term" value="C:cytoplasm"/>
    <property type="evidence" value="ECO:0007669"/>
    <property type="project" value="TreeGrafter"/>
</dbReference>
<dbReference type="GO" id="GO:0005880">
    <property type="term" value="C:nuclear microtubule"/>
    <property type="evidence" value="ECO:0007669"/>
    <property type="project" value="TreeGrafter"/>
</dbReference>
<evidence type="ECO:0000256" key="1">
    <source>
        <dbReference type="ARBA" id="ARBA00010016"/>
    </source>
</evidence>
<comment type="similarity">
    <text evidence="1">Belongs to the QWRF family.</text>
</comment>
<feature type="compositionally biased region" description="Polar residues" evidence="2">
    <location>
        <begin position="44"/>
        <end position="63"/>
    </location>
</feature>
<evidence type="ECO:0000313" key="4">
    <source>
        <dbReference type="Proteomes" id="UP000825935"/>
    </source>
</evidence>
<dbReference type="GO" id="GO:0051225">
    <property type="term" value="P:spindle assembly"/>
    <property type="evidence" value="ECO:0007669"/>
    <property type="project" value="TreeGrafter"/>
</dbReference>
<dbReference type="PANTHER" id="PTHR31807:SF37">
    <property type="entry name" value="HAUS AUGMIN-LIKE COMPLEX SUBUNIT 8"/>
    <property type="match status" value="1"/>
</dbReference>
<keyword evidence="4" id="KW-1185">Reference proteome</keyword>
<feature type="region of interest" description="Disordered" evidence="2">
    <location>
        <begin position="1"/>
        <end position="90"/>
    </location>
</feature>
<feature type="compositionally biased region" description="Polar residues" evidence="2">
    <location>
        <begin position="8"/>
        <end position="22"/>
    </location>
</feature>
<feature type="compositionally biased region" description="Polar residues" evidence="2">
    <location>
        <begin position="129"/>
        <end position="149"/>
    </location>
</feature>
<accession>A0A8T2UTZ9</accession>
<dbReference type="AlphaFoldDB" id="A0A8T2UTZ9"/>
<dbReference type="Proteomes" id="UP000825935">
    <property type="component" value="Chromosome 5"/>
</dbReference>
<feature type="compositionally biased region" description="Polar residues" evidence="2">
    <location>
        <begin position="187"/>
        <end position="207"/>
    </location>
</feature>
<dbReference type="PANTHER" id="PTHR31807">
    <property type="entry name" value="AUGMIN FAMILY MEMBER"/>
    <property type="match status" value="1"/>
</dbReference>
<feature type="region of interest" description="Disordered" evidence="2">
    <location>
        <begin position="112"/>
        <end position="213"/>
    </location>
</feature>
<evidence type="ECO:0000256" key="2">
    <source>
        <dbReference type="SAM" id="MobiDB-lite"/>
    </source>
</evidence>
<dbReference type="EMBL" id="CM035410">
    <property type="protein sequence ID" value="KAH7437375.1"/>
    <property type="molecule type" value="Genomic_DNA"/>
</dbReference>
<dbReference type="EMBL" id="CM035410">
    <property type="protein sequence ID" value="KAH7437376.1"/>
    <property type="molecule type" value="Genomic_DNA"/>
</dbReference>
<evidence type="ECO:0000313" key="3">
    <source>
        <dbReference type="EMBL" id="KAH7437376.1"/>
    </source>
</evidence>
<dbReference type="OMA" id="LERKRMP"/>
<dbReference type="OrthoDB" id="1924320at2759"/>
<dbReference type="Pfam" id="PF04484">
    <property type="entry name" value="QWRF"/>
    <property type="match status" value="1"/>
</dbReference>
<reference evidence="3" key="1">
    <citation type="submission" date="2021-08" db="EMBL/GenBank/DDBJ databases">
        <title>WGS assembly of Ceratopteris richardii.</title>
        <authorList>
            <person name="Marchant D.B."/>
            <person name="Chen G."/>
            <person name="Jenkins J."/>
            <person name="Shu S."/>
            <person name="Leebens-Mack J."/>
            <person name="Grimwood J."/>
            <person name="Schmutz J."/>
            <person name="Soltis P."/>
            <person name="Soltis D."/>
            <person name="Chen Z.-H."/>
        </authorList>
    </citation>
    <scope>NUCLEOTIDE SEQUENCE</scope>
    <source>
        <strain evidence="3">Whitten #5841</strain>
        <tissue evidence="3">Leaf</tissue>
    </source>
</reference>
<gene>
    <name evidence="3" type="ORF">KP509_05G068400</name>
</gene>
<feature type="compositionally biased region" description="Polar residues" evidence="2">
    <location>
        <begin position="478"/>
        <end position="487"/>
    </location>
</feature>
<organism evidence="3 4">
    <name type="scientific">Ceratopteris richardii</name>
    <name type="common">Triangle waterfern</name>
    <dbReference type="NCBI Taxonomy" id="49495"/>
    <lineage>
        <taxon>Eukaryota</taxon>
        <taxon>Viridiplantae</taxon>
        <taxon>Streptophyta</taxon>
        <taxon>Embryophyta</taxon>
        <taxon>Tracheophyta</taxon>
        <taxon>Polypodiopsida</taxon>
        <taxon>Polypodiidae</taxon>
        <taxon>Polypodiales</taxon>
        <taxon>Pteridineae</taxon>
        <taxon>Pteridaceae</taxon>
        <taxon>Parkerioideae</taxon>
        <taxon>Ceratopteris</taxon>
    </lineage>
</organism>
<proteinExistence type="inferred from homology"/>
<feature type="region of interest" description="Disordered" evidence="2">
    <location>
        <begin position="459"/>
        <end position="487"/>
    </location>
</feature>
<sequence>MSEVASEKLTSLLLTPQHVSNEQSDDKSRTTSVRRPRNREVTSRYKSSITQAASSRRCLNSTAGGDKLISASDLPSPRWNQVSERRHQSPLRTAEIKVANGYHDASLKSNADMYSVPKRSNVRTDLSLPPSNRTIANPAQSESQSQTSCPVPKKNGFAGKEINNVAEQPLRPTQITGQRRTLEPKSTLFQNSDESENTQPQENSSKLDLNRWHGGNSKTFNAAALSKSVDLSVDRGRSLNKPGALLVQSKPIYGSSRAPCPISSSRTLSYFKNEGQGFGIEFIKGKSENRGSRDSHCVATDSRGSNRDSIEIQANTCVNDLQSFKREMEAVADSACFDVSTSNIVSETDSSLGTAGASLLRNSAVDNREARFIRGTHVPARFLQDALNRSVRAAQKNNMRSSMMESELSVASSRRPGIKPIIPMSPETHLDCGLSFNEAPSPPWVTLVAPQQPLSLPRSSIYTRRTPSPGRSRVPLPSLQTQGQRHSSAAVSLNFGGDIVKRGKRTLMQADDTHLHRTLHNRLLQWRFINAKAEAVMDAQSLEAQKSLYNVCAKIIELKESTTVKKIQLGKVKQAEKLDALVQAQSPALQAWCDLQQDHSLALAGAIRALEAATVQVPVMGTVKADTVAVKEALESAVGVMNSVENSVDYLFPKAEETHLLMSEVARVVAQERNLLNECADLVAKASALQMEECSLRAHIVQMDRERAAFVRGQQALSSAPC</sequence>
<name>A0A8T2UTZ9_CERRI</name>
<evidence type="ECO:0008006" key="5">
    <source>
        <dbReference type="Google" id="ProtNLM"/>
    </source>
</evidence>
<dbReference type="InterPro" id="IPR007573">
    <property type="entry name" value="QWRF"/>
</dbReference>
<comment type="caution">
    <text evidence="3">The sequence shown here is derived from an EMBL/GenBank/DDBJ whole genome shotgun (WGS) entry which is preliminary data.</text>
</comment>
<dbReference type="GO" id="GO:0008017">
    <property type="term" value="F:microtubule binding"/>
    <property type="evidence" value="ECO:0007669"/>
    <property type="project" value="TreeGrafter"/>
</dbReference>
<protein>
    <recommendedName>
        <fullName evidence="5">QWRF motif-containing protein 3</fullName>
    </recommendedName>
</protein>